<dbReference type="InterPro" id="IPR008963">
    <property type="entry name" value="Purple_acid_Pase-like_N"/>
</dbReference>
<feature type="domain" description="Calcineurin-like phosphoesterase" evidence="7">
    <location>
        <begin position="201"/>
        <end position="352"/>
    </location>
</feature>
<gene>
    <name evidence="9" type="ORF">RJ641_005047</name>
</gene>
<evidence type="ECO:0000256" key="4">
    <source>
        <dbReference type="ARBA" id="ARBA00022729"/>
    </source>
</evidence>
<comment type="cofactor">
    <cofactor evidence="1">
        <name>Fe cation</name>
        <dbReference type="ChEBI" id="CHEBI:24875"/>
    </cofactor>
</comment>
<evidence type="ECO:0000256" key="3">
    <source>
        <dbReference type="ARBA" id="ARBA00011738"/>
    </source>
</evidence>
<keyword evidence="5" id="KW-0862">Zinc</keyword>
<dbReference type="EC" id="3.1.3.2" evidence="6"/>
<organism evidence="9 10">
    <name type="scientific">Dillenia turbinata</name>
    <dbReference type="NCBI Taxonomy" id="194707"/>
    <lineage>
        <taxon>Eukaryota</taxon>
        <taxon>Viridiplantae</taxon>
        <taxon>Streptophyta</taxon>
        <taxon>Embryophyta</taxon>
        <taxon>Tracheophyta</taxon>
        <taxon>Spermatophyta</taxon>
        <taxon>Magnoliopsida</taxon>
        <taxon>eudicotyledons</taxon>
        <taxon>Gunneridae</taxon>
        <taxon>Pentapetalae</taxon>
        <taxon>Dilleniales</taxon>
        <taxon>Dilleniaceae</taxon>
        <taxon>Dillenia</taxon>
    </lineage>
</organism>
<feature type="domain" description="Purple acid phosphatase Fn3-like" evidence="8">
    <location>
        <begin position="70"/>
        <end position="137"/>
    </location>
</feature>
<comment type="similarity">
    <text evidence="2 6">Belongs to the metallophosphoesterase superfamily. Purple acid phosphatase family.</text>
</comment>
<dbReference type="InterPro" id="IPR040974">
    <property type="entry name" value="Fn3_PAP"/>
</dbReference>
<evidence type="ECO:0000259" key="7">
    <source>
        <dbReference type="Pfam" id="PF00149"/>
    </source>
</evidence>
<dbReference type="Pfam" id="PF00149">
    <property type="entry name" value="Metallophos"/>
    <property type="match status" value="1"/>
</dbReference>
<dbReference type="InterPro" id="IPR029052">
    <property type="entry name" value="Metallo-depent_PP-like"/>
</dbReference>
<name>A0AAN8VK37_9MAGN</name>
<dbReference type="SUPFAM" id="SSF56300">
    <property type="entry name" value="Metallo-dependent phosphatases"/>
    <property type="match status" value="1"/>
</dbReference>
<keyword evidence="10" id="KW-1185">Reference proteome</keyword>
<evidence type="ECO:0000313" key="10">
    <source>
        <dbReference type="Proteomes" id="UP001370490"/>
    </source>
</evidence>
<keyword evidence="4" id="KW-0732">Signal</keyword>
<dbReference type="PANTHER" id="PTHR45778:SF3">
    <property type="entry name" value="PURPLE ACID PHOSPHATASE"/>
    <property type="match status" value="1"/>
</dbReference>
<dbReference type="Gene3D" id="3.60.21.10">
    <property type="match status" value="2"/>
</dbReference>
<protein>
    <recommendedName>
        <fullName evidence="6">Purple acid phosphatase</fullName>
        <ecNumber evidence="6">3.1.3.2</ecNumber>
    </recommendedName>
</protein>
<evidence type="ECO:0000256" key="1">
    <source>
        <dbReference type="ARBA" id="ARBA00001962"/>
    </source>
</evidence>
<comment type="caution">
    <text evidence="9">The sequence shown here is derived from an EMBL/GenBank/DDBJ whole genome shotgun (WGS) entry which is preliminary data.</text>
</comment>
<dbReference type="GO" id="GO:0046872">
    <property type="term" value="F:metal ion binding"/>
    <property type="evidence" value="ECO:0007669"/>
    <property type="project" value="InterPro"/>
</dbReference>
<sequence>MSTNSWWSPMDSWCLKPLLQIISSVLAYDFRLLNRRRLTECPDPNPYLQINFSTNSQGLSDEEFAVSGILHPSDSDRVGMISPSHSNVSSCPLNRFMYLQTGDTADLPLLCHYPVKMRVTWVSGDNSPQHVQYGGGKSATSQVSTFSQDNMCSSKVASPAKDFGWHDPGFHTAVMTGLKPSTTFSCKYGRTPPAEGSDGVRFLTYGDMGKAPRDASVENYIQPGSISVVKGMADEVAAGNVDSIFHIGDISYATGFLVEWDYFLHLISPVASKVSYMTAIGNHERSVHFTIISTEHGWSENSEQYEWMRKDKASVDRSKTPWLILLGHRPMYSSSSAGSIDSKFANAVEPLLLSNKVED</sequence>
<keyword evidence="6" id="KW-0378">Hydrolase</keyword>
<accession>A0AAN8VK37</accession>
<proteinExistence type="inferred from homology"/>
<dbReference type="Gene3D" id="2.60.40.380">
    <property type="entry name" value="Purple acid phosphatase-like, N-terminal"/>
    <property type="match status" value="1"/>
</dbReference>
<dbReference type="Proteomes" id="UP001370490">
    <property type="component" value="Unassembled WGS sequence"/>
</dbReference>
<dbReference type="GO" id="GO:0003993">
    <property type="term" value="F:acid phosphatase activity"/>
    <property type="evidence" value="ECO:0007669"/>
    <property type="project" value="UniProtKB-EC"/>
</dbReference>
<dbReference type="EMBL" id="JBAMMX010000013">
    <property type="protein sequence ID" value="KAK6928842.1"/>
    <property type="molecule type" value="Genomic_DNA"/>
</dbReference>
<dbReference type="InterPro" id="IPR004843">
    <property type="entry name" value="Calcineurin-like_PHP"/>
</dbReference>
<evidence type="ECO:0000259" key="8">
    <source>
        <dbReference type="Pfam" id="PF17808"/>
    </source>
</evidence>
<evidence type="ECO:0000256" key="2">
    <source>
        <dbReference type="ARBA" id="ARBA00008723"/>
    </source>
</evidence>
<reference evidence="9 10" key="1">
    <citation type="submission" date="2023-12" db="EMBL/GenBank/DDBJ databases">
        <title>A high-quality genome assembly for Dillenia turbinata (Dilleniales).</title>
        <authorList>
            <person name="Chanderbali A."/>
        </authorList>
    </citation>
    <scope>NUCLEOTIDE SEQUENCE [LARGE SCALE GENOMIC DNA]</scope>
    <source>
        <strain evidence="9">LSX21</strain>
        <tissue evidence="9">Leaf</tissue>
    </source>
</reference>
<comment type="catalytic activity">
    <reaction evidence="6">
        <text>a phosphate monoester + H2O = an alcohol + phosphate</text>
        <dbReference type="Rhea" id="RHEA:15017"/>
        <dbReference type="ChEBI" id="CHEBI:15377"/>
        <dbReference type="ChEBI" id="CHEBI:30879"/>
        <dbReference type="ChEBI" id="CHEBI:43474"/>
        <dbReference type="ChEBI" id="CHEBI:67140"/>
        <dbReference type="EC" id="3.1.3.2"/>
    </reaction>
</comment>
<evidence type="ECO:0000256" key="5">
    <source>
        <dbReference type="ARBA" id="ARBA00022833"/>
    </source>
</evidence>
<comment type="subunit">
    <text evidence="3">Homodimer.</text>
</comment>
<dbReference type="Pfam" id="PF17808">
    <property type="entry name" value="fn3_PAP"/>
    <property type="match status" value="1"/>
</dbReference>
<evidence type="ECO:0000256" key="6">
    <source>
        <dbReference type="RuleBase" id="RU361203"/>
    </source>
</evidence>
<dbReference type="SUPFAM" id="SSF49363">
    <property type="entry name" value="Purple acid phosphatase, N-terminal domain"/>
    <property type="match status" value="1"/>
</dbReference>
<dbReference type="AlphaFoldDB" id="A0AAN8VK37"/>
<dbReference type="PANTHER" id="PTHR45778">
    <property type="entry name" value="PURPLE ACID PHOSPHATASE-RELATED"/>
    <property type="match status" value="1"/>
</dbReference>
<evidence type="ECO:0000313" key="9">
    <source>
        <dbReference type="EMBL" id="KAK6928842.1"/>
    </source>
</evidence>